<dbReference type="AlphaFoldDB" id="A0A2H0KN09"/>
<dbReference type="Gene3D" id="1.20.58.1000">
    <property type="entry name" value="Metal-sensitive repressor, helix protomer"/>
    <property type="match status" value="1"/>
</dbReference>
<dbReference type="Pfam" id="PF02583">
    <property type="entry name" value="Trns_repr_metal"/>
    <property type="match status" value="1"/>
</dbReference>
<dbReference type="InterPro" id="IPR003735">
    <property type="entry name" value="Metal_Tscrpt_repr"/>
</dbReference>
<feature type="transmembrane region" description="Helical" evidence="1">
    <location>
        <begin position="6"/>
        <end position="26"/>
    </location>
</feature>
<keyword evidence="1" id="KW-1133">Transmembrane helix</keyword>
<name>A0A2H0KN09_9BACT</name>
<evidence type="ECO:0000313" key="2">
    <source>
        <dbReference type="EMBL" id="PIQ72647.1"/>
    </source>
</evidence>
<dbReference type="PANTHER" id="PTHR33677">
    <property type="entry name" value="TRANSCRIPTIONAL REPRESSOR FRMR-RELATED"/>
    <property type="match status" value="1"/>
</dbReference>
<dbReference type="CDD" id="cd10148">
    <property type="entry name" value="CsoR-like_DUF156"/>
    <property type="match status" value="1"/>
</dbReference>
<dbReference type="GO" id="GO:0046872">
    <property type="term" value="F:metal ion binding"/>
    <property type="evidence" value="ECO:0007669"/>
    <property type="project" value="InterPro"/>
</dbReference>
<proteinExistence type="predicted"/>
<protein>
    <submittedName>
        <fullName evidence="2">Cytoplasmic protein</fullName>
    </submittedName>
</protein>
<gene>
    <name evidence="2" type="ORF">COV86_01735</name>
</gene>
<sequence>MTKFNCRFVICHLTFISIYSILLASMGDTKQRINRIIGQLRGIEKMIDSKRDCSDVLQQISAAKRAIDGLSKEIVVSDICRLIPDSDARKIGQMVERAINL</sequence>
<evidence type="ECO:0000313" key="3">
    <source>
        <dbReference type="Proteomes" id="UP000229570"/>
    </source>
</evidence>
<organism evidence="2 3">
    <name type="scientific">Candidatus Roizmanbacteria bacterium CG11_big_fil_rev_8_21_14_0_20_35_14</name>
    <dbReference type="NCBI Taxonomy" id="1974855"/>
    <lineage>
        <taxon>Bacteria</taxon>
        <taxon>Candidatus Roizmaniibacteriota</taxon>
    </lineage>
</organism>
<dbReference type="GO" id="GO:0003677">
    <property type="term" value="F:DNA binding"/>
    <property type="evidence" value="ECO:0007669"/>
    <property type="project" value="InterPro"/>
</dbReference>
<comment type="caution">
    <text evidence="2">The sequence shown here is derived from an EMBL/GenBank/DDBJ whole genome shotgun (WGS) entry which is preliminary data.</text>
</comment>
<dbReference type="EMBL" id="PCVL01000021">
    <property type="protein sequence ID" value="PIQ72647.1"/>
    <property type="molecule type" value="Genomic_DNA"/>
</dbReference>
<dbReference type="GO" id="GO:0045892">
    <property type="term" value="P:negative regulation of DNA-templated transcription"/>
    <property type="evidence" value="ECO:0007669"/>
    <property type="project" value="UniProtKB-ARBA"/>
</dbReference>
<dbReference type="InterPro" id="IPR038390">
    <property type="entry name" value="Metal_Tscrpt_repr_sf"/>
</dbReference>
<reference evidence="2 3" key="1">
    <citation type="submission" date="2017-09" db="EMBL/GenBank/DDBJ databases">
        <title>Depth-based differentiation of microbial function through sediment-hosted aquifers and enrichment of novel symbionts in the deep terrestrial subsurface.</title>
        <authorList>
            <person name="Probst A.J."/>
            <person name="Ladd B."/>
            <person name="Jarett J.K."/>
            <person name="Geller-Mcgrath D.E."/>
            <person name="Sieber C.M."/>
            <person name="Emerson J.B."/>
            <person name="Anantharaman K."/>
            <person name="Thomas B.C."/>
            <person name="Malmstrom R."/>
            <person name="Stieglmeier M."/>
            <person name="Klingl A."/>
            <person name="Woyke T."/>
            <person name="Ryan C.M."/>
            <person name="Banfield J.F."/>
        </authorList>
    </citation>
    <scope>NUCLEOTIDE SEQUENCE [LARGE SCALE GENOMIC DNA]</scope>
    <source>
        <strain evidence="2">CG11_big_fil_rev_8_21_14_0_20_35_14</strain>
    </source>
</reference>
<accession>A0A2H0KN09</accession>
<keyword evidence="1" id="KW-0812">Transmembrane</keyword>
<evidence type="ECO:0000256" key="1">
    <source>
        <dbReference type="SAM" id="Phobius"/>
    </source>
</evidence>
<keyword evidence="1" id="KW-0472">Membrane</keyword>
<dbReference type="Proteomes" id="UP000229570">
    <property type="component" value="Unassembled WGS sequence"/>
</dbReference>